<accession>A0A9E7J595</accession>
<evidence type="ECO:0000259" key="2">
    <source>
        <dbReference type="Pfam" id="PF13264"/>
    </source>
</evidence>
<evidence type="ECO:0000313" key="4">
    <source>
        <dbReference type="Proteomes" id="UP001056585"/>
    </source>
</evidence>
<evidence type="ECO:0000313" key="3">
    <source>
        <dbReference type="EMBL" id="URA06986.1"/>
    </source>
</evidence>
<feature type="compositionally biased region" description="Pro residues" evidence="1">
    <location>
        <begin position="477"/>
        <end position="506"/>
    </location>
</feature>
<keyword evidence="4" id="KW-1185">Reference proteome</keyword>
<dbReference type="EMBL" id="ON189045">
    <property type="protein sequence ID" value="URA06986.1"/>
    <property type="molecule type" value="Genomic_DNA"/>
</dbReference>
<proteinExistence type="predicted"/>
<reference evidence="3" key="1">
    <citation type="journal article" date="2022" name="Viruses">
        <title>Isolation of novel Xanthomonas phages for the plant pathogens X. translucens and X. campestris.</title>
        <authorList>
            <person name="Erdrich S.H."/>
            <person name="Sharma V."/>
            <person name="Schurr U."/>
            <person name="Arsova B."/>
            <person name="Frunzke J."/>
        </authorList>
    </citation>
    <scope>NUCLEOTIDE SEQUENCE</scope>
</reference>
<sequence>MADQKKPTVATPSGAYERMLPRWKMLDALLGGTETMRVAGQEYLPQYDNETSKNYQSRLERAVLLNMTEQTLDTLAGKPFREQIVLGDDVPTGFEEIAEDIDMQGNNLQAFCRTWFREGWAKGFSHVLVEHPTPTEKTAEDGTPVVRTLADDRNEGLRPFWVHIKPECLIAAYSMVVNGQEVLTHVRIRETTIERSGWGEVAVDRIRVLEPGFWELWAPDDKGDDWHVESQGSTALDYIPLVTFYAGKRTGLMECKPPLTDLAFLNVEHWQSKSDQRNVLTVSRFPILAASGVPADQAVTIGPNNFLTTDDVQGKWYYVEHTGAAIAAGQVDLESLEDQMATYGAEFMRKKPGDETATGRALDSAESSSYLASTVHDFKDCVEQAMRFTADWMGQDEGGSVEISADVDVTEADATELDTLTKARAQRDISRKTYLDELQKRGVLSDDFDEEQDQEFLEEEAKNTLGDMYNGGNGTQPPNPQDPQDPQDPPNPQDPPQAVPPNPDDE</sequence>
<feature type="region of interest" description="Disordered" evidence="1">
    <location>
        <begin position="445"/>
        <end position="506"/>
    </location>
</feature>
<evidence type="ECO:0000256" key="1">
    <source>
        <dbReference type="SAM" id="MobiDB-lite"/>
    </source>
</evidence>
<dbReference type="InterPro" id="IPR025129">
    <property type="entry name" value="DUF4055"/>
</dbReference>
<feature type="compositionally biased region" description="Acidic residues" evidence="1">
    <location>
        <begin position="446"/>
        <end position="458"/>
    </location>
</feature>
<dbReference type="Proteomes" id="UP001056585">
    <property type="component" value="Segment"/>
</dbReference>
<dbReference type="Pfam" id="PF13264">
    <property type="entry name" value="DUF4055"/>
    <property type="match status" value="1"/>
</dbReference>
<gene>
    <name evidence="3" type="ORF">Elanor_BL40018</name>
</gene>
<feature type="domain" description="DUF4055" evidence="2">
    <location>
        <begin position="258"/>
        <end position="393"/>
    </location>
</feature>
<organism evidence="3 4">
    <name type="scientific">Xanthomonas phage Elanor</name>
    <dbReference type="NCBI Taxonomy" id="2939127"/>
    <lineage>
        <taxon>Viruses</taxon>
        <taxon>Duplodnaviria</taxon>
        <taxon>Heunggongvirae</taxon>
        <taxon>Uroviricota</taxon>
        <taxon>Caudoviricetes</taxon>
        <taxon>Mesyanzhinovviridae</taxon>
        <taxon>Bradleyvirinae</taxon>
        <taxon>Elanorvirus</taxon>
        <taxon>Elanorvirus elanor</taxon>
    </lineage>
</organism>
<name>A0A9E7J595_9CAUD</name>
<protein>
    <submittedName>
        <fullName evidence="3">Portal protein</fullName>
    </submittedName>
</protein>